<dbReference type="EMBL" id="BMAW01123447">
    <property type="protein sequence ID" value="GFU03288.1"/>
    <property type="molecule type" value="Genomic_DNA"/>
</dbReference>
<comment type="caution">
    <text evidence="2">The sequence shown here is derived from an EMBL/GenBank/DDBJ whole genome shotgun (WGS) entry which is preliminary data.</text>
</comment>
<organism evidence="2 3">
    <name type="scientific">Nephila pilipes</name>
    <name type="common">Giant wood spider</name>
    <name type="synonym">Nephila maculata</name>
    <dbReference type="NCBI Taxonomy" id="299642"/>
    <lineage>
        <taxon>Eukaryota</taxon>
        <taxon>Metazoa</taxon>
        <taxon>Ecdysozoa</taxon>
        <taxon>Arthropoda</taxon>
        <taxon>Chelicerata</taxon>
        <taxon>Arachnida</taxon>
        <taxon>Araneae</taxon>
        <taxon>Araneomorphae</taxon>
        <taxon>Entelegynae</taxon>
        <taxon>Araneoidea</taxon>
        <taxon>Nephilidae</taxon>
        <taxon>Nephila</taxon>
    </lineage>
</organism>
<evidence type="ECO:0000256" key="1">
    <source>
        <dbReference type="SAM" id="MobiDB-lite"/>
    </source>
</evidence>
<evidence type="ECO:0000313" key="3">
    <source>
        <dbReference type="Proteomes" id="UP000887013"/>
    </source>
</evidence>
<feature type="region of interest" description="Disordered" evidence="1">
    <location>
        <begin position="21"/>
        <end position="47"/>
    </location>
</feature>
<sequence length="93" mass="10271">MTPPKDRMFGADRVGVRMEFRVPTGSTGSSGRSGTRIQEGNISSRPDHDINNLILAQWSGRKELAGVKEIMLFILRASEDDIAKMRGEKKVPA</sequence>
<reference evidence="2" key="1">
    <citation type="submission" date="2020-08" db="EMBL/GenBank/DDBJ databases">
        <title>Multicomponent nature underlies the extraordinary mechanical properties of spider dragline silk.</title>
        <authorList>
            <person name="Kono N."/>
            <person name="Nakamura H."/>
            <person name="Mori M."/>
            <person name="Yoshida Y."/>
            <person name="Ohtoshi R."/>
            <person name="Malay A.D."/>
            <person name="Moran D.A.P."/>
            <person name="Tomita M."/>
            <person name="Numata K."/>
            <person name="Arakawa K."/>
        </authorList>
    </citation>
    <scope>NUCLEOTIDE SEQUENCE</scope>
</reference>
<dbReference type="Proteomes" id="UP000887013">
    <property type="component" value="Unassembled WGS sequence"/>
</dbReference>
<name>A0A8X6Q2M5_NEPPI</name>
<accession>A0A8X6Q2M5</accession>
<gene>
    <name evidence="2" type="ORF">NPIL_685201</name>
</gene>
<feature type="compositionally biased region" description="Low complexity" evidence="1">
    <location>
        <begin position="24"/>
        <end position="36"/>
    </location>
</feature>
<dbReference type="AlphaFoldDB" id="A0A8X6Q2M5"/>
<keyword evidence="3" id="KW-1185">Reference proteome</keyword>
<proteinExistence type="predicted"/>
<evidence type="ECO:0000313" key="2">
    <source>
        <dbReference type="EMBL" id="GFU03288.1"/>
    </source>
</evidence>
<protein>
    <submittedName>
        <fullName evidence="2">Uncharacterized protein</fullName>
    </submittedName>
</protein>